<dbReference type="RefSeq" id="WP_136132770.1">
    <property type="nucleotide sequence ID" value="NZ_PDKR01000006.1"/>
</dbReference>
<dbReference type="GO" id="GO:0002098">
    <property type="term" value="P:tRNA wobble uridine modification"/>
    <property type="evidence" value="ECO:0007669"/>
    <property type="project" value="TreeGrafter"/>
</dbReference>
<comment type="similarity">
    <text evidence="1 10 11">Belongs to the TRAFAC class TrmE-Era-EngA-EngB-Septin-like GTPase superfamily. TrmE GTPase family.</text>
</comment>
<comment type="function">
    <text evidence="10">Exhibits a very high intrinsic GTPase hydrolysis rate. Involved in the addition of a carboxymethylaminomethyl (cmnm) group at the wobble position (U34) of certain tRNAs, forming tRNA-cmnm(5)s(2)U34.</text>
</comment>
<dbReference type="FunFam" id="3.30.1360.120:FF:000001">
    <property type="entry name" value="tRNA modification GTPase MnmE"/>
    <property type="match status" value="1"/>
</dbReference>
<name>A0A2P5T194_9GAMM</name>
<feature type="binding site" evidence="10">
    <location>
        <position position="23"/>
    </location>
    <ligand>
        <name>(6S)-5-formyl-5,6,7,8-tetrahydrofolate</name>
        <dbReference type="ChEBI" id="CHEBI:57457"/>
    </ligand>
</feature>
<dbReference type="HAMAP" id="MF_00379">
    <property type="entry name" value="GTPase_MnmE"/>
    <property type="match status" value="1"/>
</dbReference>
<dbReference type="Gene3D" id="1.20.120.430">
    <property type="entry name" value="tRNA modification GTPase MnmE domain 2"/>
    <property type="match status" value="1"/>
</dbReference>
<keyword evidence="2 10" id="KW-0963">Cytoplasm</keyword>
<dbReference type="GO" id="GO:0030488">
    <property type="term" value="P:tRNA methylation"/>
    <property type="evidence" value="ECO:0007669"/>
    <property type="project" value="TreeGrafter"/>
</dbReference>
<evidence type="ECO:0000259" key="12">
    <source>
        <dbReference type="PROSITE" id="PS51709"/>
    </source>
</evidence>
<dbReference type="InterPro" id="IPR027266">
    <property type="entry name" value="TrmE/GcvT-like"/>
</dbReference>
<feature type="binding site" evidence="10">
    <location>
        <begin position="226"/>
        <end position="231"/>
    </location>
    <ligand>
        <name>GTP</name>
        <dbReference type="ChEBI" id="CHEBI:37565"/>
    </ligand>
</feature>
<dbReference type="AlphaFoldDB" id="A0A2P5T194"/>
<reference evidence="13 14" key="1">
    <citation type="journal article" date="2018" name="Genome Biol. Evol.">
        <title>Cladogenesis and Genomic Streamlining in Extracellular Endosymbionts of Tropical Stink Bugs.</title>
        <authorList>
            <person name="Otero-Bravo A."/>
            <person name="Goffredi S."/>
            <person name="Sabree Z.L."/>
        </authorList>
    </citation>
    <scope>NUCLEOTIDE SEQUENCE [LARGE SCALE GENOMIC DNA]</scope>
    <source>
        <strain evidence="13 14">SoEO</strain>
    </source>
</reference>
<dbReference type="Gene3D" id="3.30.1360.120">
    <property type="entry name" value="Probable tRNA modification gtpase trme, domain 1"/>
    <property type="match status" value="1"/>
</dbReference>
<evidence type="ECO:0000256" key="2">
    <source>
        <dbReference type="ARBA" id="ARBA00022490"/>
    </source>
</evidence>
<dbReference type="InterPro" id="IPR004520">
    <property type="entry name" value="GTPase_MnmE"/>
</dbReference>
<comment type="caution">
    <text evidence="13">The sequence shown here is derived from an EMBL/GenBank/DDBJ whole genome shotgun (WGS) entry which is preliminary data.</text>
</comment>
<evidence type="ECO:0000256" key="1">
    <source>
        <dbReference type="ARBA" id="ARBA00011043"/>
    </source>
</evidence>
<evidence type="ECO:0000256" key="10">
    <source>
        <dbReference type="HAMAP-Rule" id="MF_00379"/>
    </source>
</evidence>
<dbReference type="SUPFAM" id="SSF52540">
    <property type="entry name" value="P-loop containing nucleoside triphosphate hydrolases"/>
    <property type="match status" value="1"/>
</dbReference>
<evidence type="ECO:0000256" key="5">
    <source>
        <dbReference type="ARBA" id="ARBA00022741"/>
    </source>
</evidence>
<feature type="binding site" evidence="10">
    <location>
        <begin position="245"/>
        <end position="251"/>
    </location>
    <ligand>
        <name>GTP</name>
        <dbReference type="ChEBI" id="CHEBI:37565"/>
    </ligand>
</feature>
<comment type="cofactor">
    <cofactor evidence="10">
        <name>K(+)</name>
        <dbReference type="ChEBI" id="CHEBI:29103"/>
    </cofactor>
    <text evidence="10">Binds 1 potassium ion per subunit.</text>
</comment>
<dbReference type="PANTHER" id="PTHR42714">
    <property type="entry name" value="TRNA MODIFICATION GTPASE GTPBP3"/>
    <property type="match status" value="1"/>
</dbReference>
<keyword evidence="6 10" id="KW-0378">Hydrolase</keyword>
<dbReference type="CDD" id="cd04164">
    <property type="entry name" value="trmE"/>
    <property type="match status" value="1"/>
</dbReference>
<feature type="binding site" evidence="10">
    <location>
        <position position="230"/>
    </location>
    <ligand>
        <name>Mg(2+)</name>
        <dbReference type="ChEBI" id="CHEBI:18420"/>
    </ligand>
</feature>
<evidence type="ECO:0000256" key="9">
    <source>
        <dbReference type="ARBA" id="ARBA00023134"/>
    </source>
</evidence>
<dbReference type="GO" id="GO:0003924">
    <property type="term" value="F:GTPase activity"/>
    <property type="evidence" value="ECO:0007669"/>
    <property type="project" value="UniProtKB-UniRule"/>
</dbReference>
<dbReference type="NCBIfam" id="TIGR00231">
    <property type="entry name" value="small_GTP"/>
    <property type="match status" value="1"/>
</dbReference>
<dbReference type="NCBIfam" id="NF003661">
    <property type="entry name" value="PRK05291.1-3"/>
    <property type="match status" value="1"/>
</dbReference>
<proteinExistence type="inferred from homology"/>
<feature type="binding site" evidence="10">
    <location>
        <position position="245"/>
    </location>
    <ligand>
        <name>K(+)</name>
        <dbReference type="ChEBI" id="CHEBI:29103"/>
    </ligand>
</feature>
<dbReference type="InterPro" id="IPR031168">
    <property type="entry name" value="G_TrmE"/>
</dbReference>
<feature type="binding site" evidence="10">
    <location>
        <position position="250"/>
    </location>
    <ligand>
        <name>K(+)</name>
        <dbReference type="ChEBI" id="CHEBI:29103"/>
    </ligand>
</feature>
<dbReference type="PANTHER" id="PTHR42714:SF2">
    <property type="entry name" value="TRNA MODIFICATION GTPASE GTPBP3, MITOCHONDRIAL"/>
    <property type="match status" value="1"/>
</dbReference>
<dbReference type="InterPro" id="IPR018948">
    <property type="entry name" value="GTP-bd_TrmE_N"/>
</dbReference>
<dbReference type="InterPro" id="IPR006073">
    <property type="entry name" value="GTP-bd"/>
</dbReference>
<evidence type="ECO:0000256" key="8">
    <source>
        <dbReference type="ARBA" id="ARBA00022958"/>
    </source>
</evidence>
<comment type="subunit">
    <text evidence="10">Homodimer. Heterotetramer of two MnmE and two MnmG subunits.</text>
</comment>
<evidence type="ECO:0000313" key="13">
    <source>
        <dbReference type="EMBL" id="PPI88369.1"/>
    </source>
</evidence>
<dbReference type="InterPro" id="IPR005225">
    <property type="entry name" value="Small_GTP-bd"/>
</dbReference>
<evidence type="ECO:0000256" key="6">
    <source>
        <dbReference type="ARBA" id="ARBA00022801"/>
    </source>
</evidence>
<dbReference type="SUPFAM" id="SSF116878">
    <property type="entry name" value="TrmE connector domain"/>
    <property type="match status" value="1"/>
</dbReference>
<dbReference type="NCBIfam" id="TIGR00450">
    <property type="entry name" value="mnmE_trmE_thdF"/>
    <property type="match status" value="1"/>
</dbReference>
<dbReference type="PROSITE" id="PS51709">
    <property type="entry name" value="G_TRME"/>
    <property type="match status" value="1"/>
</dbReference>
<accession>A0A2P5T194</accession>
<keyword evidence="5 10" id="KW-0547">Nucleotide-binding</keyword>
<keyword evidence="3 10" id="KW-0819">tRNA processing</keyword>
<dbReference type="InterPro" id="IPR025867">
    <property type="entry name" value="MnmE_helical"/>
</dbReference>
<dbReference type="Pfam" id="PF10396">
    <property type="entry name" value="TrmE_N"/>
    <property type="match status" value="1"/>
</dbReference>
<dbReference type="EC" id="3.6.-.-" evidence="10"/>
<gene>
    <name evidence="10" type="primary">mnmE</name>
    <name evidence="10" type="synonym">trmE</name>
    <name evidence="13" type="ORF">CRV09_03390</name>
</gene>
<dbReference type="Gene3D" id="3.40.50.300">
    <property type="entry name" value="P-loop containing nucleotide triphosphate hydrolases"/>
    <property type="match status" value="1"/>
</dbReference>
<feature type="binding site" evidence="10">
    <location>
        <position position="80"/>
    </location>
    <ligand>
        <name>(6S)-5-formyl-5,6,7,8-tetrahydrofolate</name>
        <dbReference type="ChEBI" id="CHEBI:57457"/>
    </ligand>
</feature>
<evidence type="ECO:0000256" key="3">
    <source>
        <dbReference type="ARBA" id="ARBA00022694"/>
    </source>
</evidence>
<feature type="binding site" evidence="10">
    <location>
        <position position="120"/>
    </location>
    <ligand>
        <name>(6S)-5-formyl-5,6,7,8-tetrahydrofolate</name>
        <dbReference type="ChEBI" id="CHEBI:57457"/>
    </ligand>
</feature>
<feature type="binding site" evidence="10">
    <location>
        <position position="226"/>
    </location>
    <ligand>
        <name>K(+)</name>
        <dbReference type="ChEBI" id="CHEBI:29103"/>
    </ligand>
</feature>
<keyword evidence="9 10" id="KW-0342">GTP-binding</keyword>
<feature type="binding site" evidence="10">
    <location>
        <begin position="270"/>
        <end position="273"/>
    </location>
    <ligand>
        <name>GTP</name>
        <dbReference type="ChEBI" id="CHEBI:37565"/>
    </ligand>
</feature>
<feature type="binding site" evidence="10">
    <location>
        <position position="455"/>
    </location>
    <ligand>
        <name>(6S)-5-formyl-5,6,7,8-tetrahydrofolate</name>
        <dbReference type="ChEBI" id="CHEBI:57457"/>
    </ligand>
</feature>
<dbReference type="EMBL" id="PDKR01000006">
    <property type="protein sequence ID" value="PPI88369.1"/>
    <property type="molecule type" value="Genomic_DNA"/>
</dbReference>
<organism evidence="13 14">
    <name type="scientific">Candidatus Pantoea edessiphila</name>
    <dbReference type="NCBI Taxonomy" id="2044610"/>
    <lineage>
        <taxon>Bacteria</taxon>
        <taxon>Pseudomonadati</taxon>
        <taxon>Pseudomonadota</taxon>
        <taxon>Gammaproteobacteria</taxon>
        <taxon>Enterobacterales</taxon>
        <taxon>Erwiniaceae</taxon>
        <taxon>Pantoea</taxon>
    </lineage>
</organism>
<comment type="subcellular location">
    <subcellularLocation>
        <location evidence="10">Cytoplasm</location>
    </subcellularLocation>
</comment>
<keyword evidence="8 10" id="KW-0630">Potassium</keyword>
<dbReference type="GO" id="GO:0005829">
    <property type="term" value="C:cytosol"/>
    <property type="evidence" value="ECO:0007669"/>
    <property type="project" value="TreeGrafter"/>
</dbReference>
<dbReference type="InterPro" id="IPR027417">
    <property type="entry name" value="P-loop_NTPase"/>
</dbReference>
<evidence type="ECO:0000256" key="7">
    <source>
        <dbReference type="ARBA" id="ARBA00022842"/>
    </source>
</evidence>
<dbReference type="GO" id="GO:0046872">
    <property type="term" value="F:metal ion binding"/>
    <property type="evidence" value="ECO:0007669"/>
    <property type="project" value="UniProtKB-KW"/>
</dbReference>
<feature type="domain" description="TrmE-type G" evidence="12">
    <location>
        <begin position="216"/>
        <end position="378"/>
    </location>
</feature>
<evidence type="ECO:0000313" key="14">
    <source>
        <dbReference type="Proteomes" id="UP000295937"/>
    </source>
</evidence>
<dbReference type="Pfam" id="PF01926">
    <property type="entry name" value="MMR_HSR1"/>
    <property type="match status" value="1"/>
</dbReference>
<dbReference type="GO" id="GO:0005525">
    <property type="term" value="F:GTP binding"/>
    <property type="evidence" value="ECO:0007669"/>
    <property type="project" value="UniProtKB-UniRule"/>
</dbReference>
<protein>
    <recommendedName>
        <fullName evidence="10">tRNA modification GTPase MnmE</fullName>
        <ecNumber evidence="10">3.6.-.-</ecNumber>
    </recommendedName>
</protein>
<dbReference type="OrthoDB" id="9805918at2"/>
<dbReference type="InterPro" id="IPR027368">
    <property type="entry name" value="MnmE_dom2"/>
</dbReference>
<dbReference type="Proteomes" id="UP000295937">
    <property type="component" value="Unassembled WGS sequence"/>
</dbReference>
<keyword evidence="7 10" id="KW-0460">Magnesium</keyword>
<comment type="caution">
    <text evidence="10">Lacks conserved residue(s) required for the propagation of feature annotation.</text>
</comment>
<feature type="binding site" evidence="10">
    <location>
        <position position="251"/>
    </location>
    <ligand>
        <name>Mg(2+)</name>
        <dbReference type="ChEBI" id="CHEBI:18420"/>
    </ligand>
</feature>
<dbReference type="Pfam" id="PF12631">
    <property type="entry name" value="MnmE_helical"/>
    <property type="match status" value="1"/>
</dbReference>
<dbReference type="CDD" id="cd14858">
    <property type="entry name" value="TrmE_N"/>
    <property type="match status" value="1"/>
</dbReference>
<evidence type="ECO:0000256" key="11">
    <source>
        <dbReference type="RuleBase" id="RU003313"/>
    </source>
</evidence>
<feature type="binding site" evidence="10">
    <location>
        <position position="247"/>
    </location>
    <ligand>
        <name>K(+)</name>
        <dbReference type="ChEBI" id="CHEBI:29103"/>
    </ligand>
</feature>
<keyword evidence="4 10" id="KW-0479">Metal-binding</keyword>
<sequence>MNQIDTIVAQATPIGYGGIGILRISGMKTLEITKKVLGKIPKPRYADYLNFNSFDGGIIDKGIALWFPKPNSFTGEDVLELHCHGGPIILDLLLKYILTFPNVRIAKPGEFSERAFLNEKIDLTQAEAIADLIKANSEQAARSAINSLQGVFSTHINKIIKNLIDLRVQMEAEINFPNEDIHCLSNNKIRKKIDIIINNLKKLLSEANQGCLLNEGLTVVITGNTNVGKSSLFNLLVGMETAIVTNIAGTTRDVLHKSINIDGIPLNILDTAGLRESYDDEVERIGIKRALYELNKADYVLFMVDGTKVDTKKSVEILKEFLLTLQKQPKITIIRNKSDITGEPLGLTEISGFSIIHLSALKGDGIRYLLDHLKQKIGFKNTIEGNCTARRRHLQSLKIAYNYLIESKKKISEFYNYELIAEDLYLAQKELNTITGVFTSEDLLNKIFSSFCIGK</sequence>
<evidence type="ECO:0000256" key="4">
    <source>
        <dbReference type="ARBA" id="ARBA00022723"/>
    </source>
</evidence>